<evidence type="ECO:0000259" key="4">
    <source>
        <dbReference type="Pfam" id="PF01420"/>
    </source>
</evidence>
<dbReference type="SUPFAM" id="SSF116734">
    <property type="entry name" value="DNA methylase specificity domain"/>
    <property type="match status" value="2"/>
</dbReference>
<evidence type="ECO:0000313" key="6">
    <source>
        <dbReference type="Proteomes" id="UP001299265"/>
    </source>
</evidence>
<dbReference type="Gene3D" id="3.90.220.20">
    <property type="entry name" value="DNA methylase specificity domains"/>
    <property type="match status" value="2"/>
</dbReference>
<dbReference type="InterPro" id="IPR000055">
    <property type="entry name" value="Restrct_endonuc_typeI_TRD"/>
</dbReference>
<dbReference type="CDD" id="cd17273">
    <property type="entry name" value="RMtype1_S_EcoJA69PI-TRD1-CR1_like"/>
    <property type="match status" value="1"/>
</dbReference>
<keyword evidence="5" id="KW-0540">Nuclease</keyword>
<sequence length="382" mass="44148">MKKYRLEEVAEIYSGATPLTKEKKYYENGTISWITPKDLSGYNHKYICEGQRNITEEGFQSCATYKLPEGTVLFSSRAPIGYVALAGKELCTNQGFKSFVCKEELLYNHYLYYYLLFNRKKIEALGNGSTFKEISRKTIGKYEIELPNVDEQKRIVDELVSLDDKYEHNCEMMDNLQTLLETLYIHYFENENCVYEYKTLSSIVELVTGGTPSTKNENYWNNGAYDWYTPSDVTSCNRIFSFSAGKKISILGLANSGAKLIPKESVIMSSRATIGECIININEATTNQGMLALIPDKENICALQLFFWIKRHKALIESISNGSTFKEVYKKDMDKLKVVINKEKMREFMEETKLIIEYYESLMEENHLIEQLKEKIMQMLFA</sequence>
<comment type="similarity">
    <text evidence="1">Belongs to the type-I restriction system S methylase family.</text>
</comment>
<organism evidence="5 6">
    <name type="scientific">Lientehia hominis</name>
    <dbReference type="NCBI Taxonomy" id="2897778"/>
    <lineage>
        <taxon>Bacteria</taxon>
        <taxon>Bacillati</taxon>
        <taxon>Bacillota</taxon>
        <taxon>Clostridia</taxon>
        <taxon>Lachnospirales</taxon>
        <taxon>Lachnospiraceae</taxon>
        <taxon>Lientehia</taxon>
    </lineage>
</organism>
<reference evidence="5 6" key="1">
    <citation type="submission" date="2021-11" db="EMBL/GenBank/DDBJ databases">
        <title>Lacrimispora sp. nov. NSJ-141 isolated from human feces.</title>
        <authorList>
            <person name="Abdugheni R."/>
        </authorList>
    </citation>
    <scope>NUCLEOTIDE SEQUENCE [LARGE SCALE GENOMIC DNA]</scope>
    <source>
        <strain evidence="5 6">NSJ-141</strain>
    </source>
</reference>
<dbReference type="InterPro" id="IPR044946">
    <property type="entry name" value="Restrct_endonuc_typeI_TRD_sf"/>
</dbReference>
<dbReference type="PANTHER" id="PTHR30408">
    <property type="entry name" value="TYPE-1 RESTRICTION ENZYME ECOKI SPECIFICITY PROTEIN"/>
    <property type="match status" value="1"/>
</dbReference>
<dbReference type="EC" id="3.1.21.-" evidence="5"/>
<dbReference type="RefSeq" id="WP_231062831.1">
    <property type="nucleotide sequence ID" value="NZ_JAJNOR010000005.1"/>
</dbReference>
<accession>A0AAP2RK65</accession>
<dbReference type="PANTHER" id="PTHR30408:SF13">
    <property type="entry name" value="TYPE I RESTRICTION ENZYME HINDI SPECIFICITY SUBUNIT"/>
    <property type="match status" value="1"/>
</dbReference>
<keyword evidence="2" id="KW-0680">Restriction system</keyword>
<dbReference type="GO" id="GO:0009307">
    <property type="term" value="P:DNA restriction-modification system"/>
    <property type="evidence" value="ECO:0007669"/>
    <property type="project" value="UniProtKB-KW"/>
</dbReference>
<dbReference type="GO" id="GO:0016787">
    <property type="term" value="F:hydrolase activity"/>
    <property type="evidence" value="ECO:0007669"/>
    <property type="project" value="UniProtKB-KW"/>
</dbReference>
<dbReference type="GO" id="GO:0003677">
    <property type="term" value="F:DNA binding"/>
    <property type="evidence" value="ECO:0007669"/>
    <property type="project" value="UniProtKB-KW"/>
</dbReference>
<feature type="domain" description="Type I restriction modification DNA specificity" evidence="4">
    <location>
        <begin position="195"/>
        <end position="376"/>
    </location>
</feature>
<gene>
    <name evidence="5" type="ORF">LQE92_10025</name>
</gene>
<evidence type="ECO:0000256" key="3">
    <source>
        <dbReference type="ARBA" id="ARBA00023125"/>
    </source>
</evidence>
<name>A0AAP2RK65_9FIRM</name>
<keyword evidence="6" id="KW-1185">Reference proteome</keyword>
<dbReference type="GO" id="GO:0004519">
    <property type="term" value="F:endonuclease activity"/>
    <property type="evidence" value="ECO:0007669"/>
    <property type="project" value="UniProtKB-KW"/>
</dbReference>
<evidence type="ECO:0000313" key="5">
    <source>
        <dbReference type="EMBL" id="MCD2492964.1"/>
    </source>
</evidence>
<keyword evidence="5" id="KW-0255">Endonuclease</keyword>
<dbReference type="Proteomes" id="UP001299265">
    <property type="component" value="Unassembled WGS sequence"/>
</dbReference>
<evidence type="ECO:0000256" key="1">
    <source>
        <dbReference type="ARBA" id="ARBA00010923"/>
    </source>
</evidence>
<protein>
    <submittedName>
        <fullName evidence="5">Restriction endonuclease subunit S</fullName>
        <ecNumber evidence="5">3.1.21.-</ecNumber>
    </submittedName>
</protein>
<proteinExistence type="inferred from homology"/>
<evidence type="ECO:0000256" key="2">
    <source>
        <dbReference type="ARBA" id="ARBA00022747"/>
    </source>
</evidence>
<feature type="domain" description="Type I restriction modification DNA specificity" evidence="4">
    <location>
        <begin position="2"/>
        <end position="165"/>
    </location>
</feature>
<dbReference type="InterPro" id="IPR052021">
    <property type="entry name" value="Type-I_RS_S_subunit"/>
</dbReference>
<dbReference type="AlphaFoldDB" id="A0AAP2RK65"/>
<dbReference type="EMBL" id="JAJNOR010000005">
    <property type="protein sequence ID" value="MCD2492964.1"/>
    <property type="molecule type" value="Genomic_DNA"/>
</dbReference>
<comment type="caution">
    <text evidence="5">The sequence shown here is derived from an EMBL/GenBank/DDBJ whole genome shotgun (WGS) entry which is preliminary data.</text>
</comment>
<keyword evidence="5" id="KW-0378">Hydrolase</keyword>
<dbReference type="Pfam" id="PF01420">
    <property type="entry name" value="Methylase_S"/>
    <property type="match status" value="2"/>
</dbReference>
<keyword evidence="3" id="KW-0238">DNA-binding</keyword>